<gene>
    <name evidence="1" type="ORF">G7K_0287-t3</name>
</gene>
<protein>
    <submittedName>
        <fullName evidence="1">Uncharacterized protein</fullName>
    </submittedName>
</protein>
<dbReference type="Proteomes" id="UP000033140">
    <property type="component" value="Unassembled WGS sequence"/>
</dbReference>
<evidence type="ECO:0000313" key="1">
    <source>
        <dbReference type="EMBL" id="GAO46042.1"/>
    </source>
</evidence>
<name>A0A0E9N801_SAICN</name>
<comment type="caution">
    <text evidence="1">The sequence shown here is derived from an EMBL/GenBank/DDBJ whole genome shotgun (WGS) entry which is preliminary data.</text>
</comment>
<accession>A0A0E9N801</accession>
<proteinExistence type="predicted"/>
<reference evidence="1 2" key="1">
    <citation type="journal article" date="2011" name="J. Gen. Appl. Microbiol.">
        <title>Draft genome sequencing of the enigmatic yeast Saitoella complicata.</title>
        <authorList>
            <person name="Nishida H."/>
            <person name="Hamamoto M."/>
            <person name="Sugiyama J."/>
        </authorList>
    </citation>
    <scope>NUCLEOTIDE SEQUENCE [LARGE SCALE GENOMIC DNA]</scope>
    <source>
        <strain evidence="1 2">NRRL Y-17804</strain>
    </source>
</reference>
<reference evidence="1 2" key="3">
    <citation type="journal article" date="2015" name="Genome Announc.">
        <title>Draft Genome Sequence of the Archiascomycetous Yeast Saitoella complicata.</title>
        <authorList>
            <person name="Yamauchi K."/>
            <person name="Kondo S."/>
            <person name="Hamamoto M."/>
            <person name="Takahashi Y."/>
            <person name="Ogura Y."/>
            <person name="Hayashi T."/>
            <person name="Nishida H."/>
        </authorList>
    </citation>
    <scope>NUCLEOTIDE SEQUENCE [LARGE SCALE GENOMIC DNA]</scope>
    <source>
        <strain evidence="1 2">NRRL Y-17804</strain>
    </source>
</reference>
<dbReference type="EMBL" id="BACD03000002">
    <property type="protein sequence ID" value="GAO46042.1"/>
    <property type="molecule type" value="Genomic_DNA"/>
</dbReference>
<dbReference type="AlphaFoldDB" id="A0A0E9N801"/>
<sequence>MLTQSPQLGVHLLRWTATHGQGKLQRLAGSQSGQRIFIDQEAVGRITRRGEGGSMDHASLTEVTKTTFTKVRVHGSDGARASYSLRAGCNNLKTFENIDVSHRNSFAIVLKSDLWIT</sequence>
<evidence type="ECO:0000313" key="2">
    <source>
        <dbReference type="Proteomes" id="UP000033140"/>
    </source>
</evidence>
<organism evidence="1 2">
    <name type="scientific">Saitoella complicata (strain BCRC 22490 / CBS 7301 / JCM 7358 / NBRC 10748 / NRRL Y-17804)</name>
    <dbReference type="NCBI Taxonomy" id="698492"/>
    <lineage>
        <taxon>Eukaryota</taxon>
        <taxon>Fungi</taxon>
        <taxon>Dikarya</taxon>
        <taxon>Ascomycota</taxon>
        <taxon>Taphrinomycotina</taxon>
        <taxon>Taphrinomycotina incertae sedis</taxon>
        <taxon>Saitoella</taxon>
    </lineage>
</organism>
<keyword evidence="2" id="KW-1185">Reference proteome</keyword>
<reference evidence="1 2" key="2">
    <citation type="journal article" date="2014" name="J. Gen. Appl. Microbiol.">
        <title>The early diverging ascomycetous budding yeast Saitoella complicata has three histone deacetylases belonging to the Clr6, Hos2, and Rpd3 lineages.</title>
        <authorList>
            <person name="Nishida H."/>
            <person name="Matsumoto T."/>
            <person name="Kondo S."/>
            <person name="Hamamoto M."/>
            <person name="Yoshikawa H."/>
        </authorList>
    </citation>
    <scope>NUCLEOTIDE SEQUENCE [LARGE SCALE GENOMIC DNA]</scope>
    <source>
        <strain evidence="1 2">NRRL Y-17804</strain>
    </source>
</reference>